<dbReference type="CDD" id="cd08064">
    <property type="entry name" value="MPN_eIF3f"/>
    <property type="match status" value="1"/>
</dbReference>
<comment type="similarity">
    <text evidence="4">Belongs to the eIF-3 subunit F family.</text>
</comment>
<organism evidence="6 7">
    <name type="scientific">Drosophila navojoa</name>
    <name type="common">Fruit fly</name>
    <dbReference type="NCBI Taxonomy" id="7232"/>
    <lineage>
        <taxon>Eukaryota</taxon>
        <taxon>Metazoa</taxon>
        <taxon>Ecdysozoa</taxon>
        <taxon>Arthropoda</taxon>
        <taxon>Hexapoda</taxon>
        <taxon>Insecta</taxon>
        <taxon>Pterygota</taxon>
        <taxon>Neoptera</taxon>
        <taxon>Endopterygota</taxon>
        <taxon>Diptera</taxon>
        <taxon>Brachycera</taxon>
        <taxon>Muscomorpha</taxon>
        <taxon>Ephydroidea</taxon>
        <taxon>Drosophilidae</taxon>
        <taxon>Drosophila</taxon>
    </lineage>
</organism>
<evidence type="ECO:0000256" key="4">
    <source>
        <dbReference type="HAMAP-Rule" id="MF_03005"/>
    </source>
</evidence>
<dbReference type="GO" id="GO:0033290">
    <property type="term" value="C:eukaryotic 48S preinitiation complex"/>
    <property type="evidence" value="ECO:0007669"/>
    <property type="project" value="UniProtKB-UniRule"/>
</dbReference>
<dbReference type="GO" id="GO:0016282">
    <property type="term" value="C:eukaryotic 43S preinitiation complex"/>
    <property type="evidence" value="ECO:0007669"/>
    <property type="project" value="UniProtKB-UniRule"/>
</dbReference>
<evidence type="ECO:0000313" key="6">
    <source>
        <dbReference type="EMBL" id="TDG44540.1"/>
    </source>
</evidence>
<dbReference type="InterPro" id="IPR037518">
    <property type="entry name" value="MPN"/>
</dbReference>
<comment type="caution">
    <text evidence="6">The sequence shown here is derived from an EMBL/GenBank/DDBJ whole genome shotgun (WGS) entry which is preliminary data.</text>
</comment>
<dbReference type="OMA" id="IEITNCF"/>
<keyword evidence="7" id="KW-1185">Reference proteome</keyword>
<gene>
    <name evidence="4" type="primary">eIF3f</name>
    <name evidence="4" type="synonym">eIF3-S5</name>
    <name evidence="6" type="ORF">AWZ03_009044</name>
</gene>
<comment type="function">
    <text evidence="4">Component of the eukaryotic translation initiation factor 3 (eIF-3) complex, which is involved in protein synthesis of a specialized repertoire of mRNAs and, together with other initiation factors, stimulates binding of mRNA and methionyl-tRNAi to the 40S ribosome. The eIF-3 complex specifically targets and initiates translation of a subset of mRNAs involved in cell proliferation.</text>
</comment>
<accession>A0A484B926</accession>
<comment type="subcellular location">
    <subcellularLocation>
        <location evidence="4">Cytoplasm</location>
    </subcellularLocation>
</comment>
<dbReference type="GO" id="GO:0008237">
    <property type="term" value="F:metallopeptidase activity"/>
    <property type="evidence" value="ECO:0007669"/>
    <property type="project" value="InterPro"/>
</dbReference>
<dbReference type="AlphaFoldDB" id="A0A484B926"/>
<evidence type="ECO:0000259" key="5">
    <source>
        <dbReference type="PROSITE" id="PS50249"/>
    </source>
</evidence>
<keyword evidence="2 4" id="KW-0396">Initiation factor</keyword>
<dbReference type="InterPro" id="IPR024969">
    <property type="entry name" value="EIF3F/CSN6-like_C"/>
</dbReference>
<dbReference type="PROSITE" id="PS50249">
    <property type="entry name" value="MPN"/>
    <property type="match status" value="1"/>
</dbReference>
<dbReference type="Pfam" id="PF13012">
    <property type="entry name" value="MitMem_reg"/>
    <property type="match status" value="1"/>
</dbReference>
<dbReference type="STRING" id="7232.A0A484B926"/>
<dbReference type="KEGG" id="dnv:108653058"/>
<keyword evidence="1 4" id="KW-0963">Cytoplasm</keyword>
<dbReference type="GO" id="GO:0003743">
    <property type="term" value="F:translation initiation factor activity"/>
    <property type="evidence" value="ECO:0007669"/>
    <property type="project" value="UniProtKB-UniRule"/>
</dbReference>
<evidence type="ECO:0000256" key="2">
    <source>
        <dbReference type="ARBA" id="ARBA00022540"/>
    </source>
</evidence>
<comment type="subunit">
    <text evidence="4">Component of the eukaryotic translation initiation factor 3 (eIF-3) complex. The eIF-3 complex interacts with pix.</text>
</comment>
<evidence type="ECO:0000313" key="7">
    <source>
        <dbReference type="Proteomes" id="UP000295192"/>
    </source>
</evidence>
<dbReference type="InterPro" id="IPR027531">
    <property type="entry name" value="eIF3f"/>
</dbReference>
<name>A0A484B926_DRONA</name>
<dbReference type="Proteomes" id="UP000295192">
    <property type="component" value="Unassembled WGS sequence"/>
</dbReference>
<evidence type="ECO:0000256" key="3">
    <source>
        <dbReference type="ARBA" id="ARBA00022917"/>
    </source>
</evidence>
<dbReference type="HAMAP" id="MF_03005">
    <property type="entry name" value="eIF3f"/>
    <property type="match status" value="1"/>
</dbReference>
<feature type="domain" description="MPN" evidence="5">
    <location>
        <begin position="12"/>
        <end position="150"/>
    </location>
</feature>
<dbReference type="EMBL" id="LSRL02000101">
    <property type="protein sequence ID" value="TDG44540.1"/>
    <property type="molecule type" value="Genomic_DNA"/>
</dbReference>
<reference evidence="6 7" key="1">
    <citation type="journal article" date="2019" name="J. Hered.">
        <title>An Improved Genome Assembly for Drosophila navojoa, the Basal Species in the mojavensis Cluster.</title>
        <authorList>
            <person name="Vanderlinde T."/>
            <person name="Dupim E.G."/>
            <person name="Nazario-Yepiz N.O."/>
            <person name="Carvalho A.B."/>
        </authorList>
    </citation>
    <scope>NUCLEOTIDE SEQUENCE [LARGE SCALE GENOMIC DNA]</scope>
    <source>
        <strain evidence="6">Navoj_Jal97</strain>
        <tissue evidence="6">Whole organism</tissue>
    </source>
</reference>
<dbReference type="GO" id="GO:0001732">
    <property type="term" value="P:formation of cytoplasmic translation initiation complex"/>
    <property type="evidence" value="ECO:0007669"/>
    <property type="project" value="UniProtKB-UniRule"/>
</dbReference>
<dbReference type="PANTHER" id="PTHR10540:SF6">
    <property type="entry name" value="EUKARYOTIC TRANSLATION INITIATION FACTOR 3 SUBUNIT F"/>
    <property type="match status" value="1"/>
</dbReference>
<sequence length="290" mass="33061">MSISNYRLQTKVRLQPLVLFQIISAYERRPKTAKMVVGTLLGRRDRCNDTIDITNCYAVHHKEQQIGDMEQFKLDTGYVGEMFDLNQVTYPQEKIIGWYTTGRTLSRSAAALHAFYSRECGDMQPLHLLVDTSLRGGRLTTRLYCAVTMGVPGGTRGLLFTHLPLLKVSTEGDEEVALRLMQNQALHPTKQLGRMLPELVHVLEATRELEQKLDLVMRYINDVLSRKRRPDNNIGRALHEALTSVPMLDADSFRTMFNANVRNMLMSITLASMIKTQMELSEKLSYLPDN</sequence>
<dbReference type="Pfam" id="PF01398">
    <property type="entry name" value="JAB"/>
    <property type="match status" value="1"/>
</dbReference>
<keyword evidence="3 4" id="KW-0648">Protein biosynthesis</keyword>
<dbReference type="InterPro" id="IPR000555">
    <property type="entry name" value="JAMM/MPN+_dom"/>
</dbReference>
<dbReference type="GO" id="GO:0071541">
    <property type="term" value="C:eukaryotic translation initiation factor 3 complex, eIF3m"/>
    <property type="evidence" value="ECO:0007669"/>
    <property type="project" value="TreeGrafter"/>
</dbReference>
<dbReference type="PANTHER" id="PTHR10540">
    <property type="entry name" value="EUKARYOTIC TRANSLATION INITIATION FACTOR 3 SUBUNIT F-RELATED"/>
    <property type="match status" value="1"/>
</dbReference>
<proteinExistence type="inferred from homology"/>
<dbReference type="Gene3D" id="3.40.140.10">
    <property type="entry name" value="Cytidine Deaminase, domain 2"/>
    <property type="match status" value="1"/>
</dbReference>
<dbReference type="GO" id="GO:0031369">
    <property type="term" value="F:translation initiation factor binding"/>
    <property type="evidence" value="ECO:0007669"/>
    <property type="project" value="InterPro"/>
</dbReference>
<dbReference type="OrthoDB" id="25498at2759"/>
<evidence type="ECO:0000256" key="1">
    <source>
        <dbReference type="ARBA" id="ARBA00022490"/>
    </source>
</evidence>
<dbReference type="SMART" id="SM00232">
    <property type="entry name" value="JAB_MPN"/>
    <property type="match status" value="1"/>
</dbReference>
<protein>
    <recommendedName>
        <fullName evidence="4">Eukaryotic translation initiation factor 3 subunit F</fullName>
        <shortName evidence="4">eIF3f</shortName>
    </recommendedName>
    <alternativeName>
        <fullName evidence="4">Eukaryotic translation initiation factor 3 subunit 5</fullName>
    </alternativeName>
</protein>